<reference evidence="1 2" key="1">
    <citation type="journal article" date="2015" name="Nat. Commun.">
        <title>Lucilia cuprina genome unlocks parasitic fly biology to underpin future interventions.</title>
        <authorList>
            <person name="Anstead C.A."/>
            <person name="Korhonen P.K."/>
            <person name="Young N.D."/>
            <person name="Hall R.S."/>
            <person name="Jex A.R."/>
            <person name="Murali S.C."/>
            <person name="Hughes D.S."/>
            <person name="Lee S.F."/>
            <person name="Perry T."/>
            <person name="Stroehlein A.J."/>
            <person name="Ansell B.R."/>
            <person name="Breugelmans B."/>
            <person name="Hofmann A."/>
            <person name="Qu J."/>
            <person name="Dugan S."/>
            <person name="Lee S.L."/>
            <person name="Chao H."/>
            <person name="Dinh H."/>
            <person name="Han Y."/>
            <person name="Doddapaneni H.V."/>
            <person name="Worley K.C."/>
            <person name="Muzny D.M."/>
            <person name="Ioannidis P."/>
            <person name="Waterhouse R.M."/>
            <person name="Zdobnov E.M."/>
            <person name="James P.J."/>
            <person name="Bagnall N.H."/>
            <person name="Kotze A.C."/>
            <person name="Gibbs R.A."/>
            <person name="Richards S."/>
            <person name="Batterham P."/>
            <person name="Gasser R.B."/>
        </authorList>
    </citation>
    <scope>NUCLEOTIDE SEQUENCE [LARGE SCALE GENOMIC DNA]</scope>
    <source>
        <strain evidence="1 2">LS</strain>
        <tissue evidence="1">Full body</tissue>
    </source>
</reference>
<keyword evidence="2" id="KW-1185">Reference proteome</keyword>
<organism evidence="1 2">
    <name type="scientific">Lucilia cuprina</name>
    <name type="common">Green bottle fly</name>
    <name type="synonym">Australian sheep blowfly</name>
    <dbReference type="NCBI Taxonomy" id="7375"/>
    <lineage>
        <taxon>Eukaryota</taxon>
        <taxon>Metazoa</taxon>
        <taxon>Ecdysozoa</taxon>
        <taxon>Arthropoda</taxon>
        <taxon>Hexapoda</taxon>
        <taxon>Insecta</taxon>
        <taxon>Pterygota</taxon>
        <taxon>Neoptera</taxon>
        <taxon>Endopterygota</taxon>
        <taxon>Diptera</taxon>
        <taxon>Brachycera</taxon>
        <taxon>Muscomorpha</taxon>
        <taxon>Oestroidea</taxon>
        <taxon>Calliphoridae</taxon>
        <taxon>Luciliinae</taxon>
        <taxon>Lucilia</taxon>
    </lineage>
</organism>
<comment type="caution">
    <text evidence="1">The sequence shown here is derived from an EMBL/GenBank/DDBJ whole genome shotgun (WGS) entry which is preliminary data.</text>
</comment>
<dbReference type="Proteomes" id="UP000037069">
    <property type="component" value="Unassembled WGS sequence"/>
</dbReference>
<evidence type="ECO:0000313" key="2">
    <source>
        <dbReference type="Proteomes" id="UP000037069"/>
    </source>
</evidence>
<protein>
    <submittedName>
        <fullName evidence="1">Uncharacterized protein</fullName>
    </submittedName>
</protein>
<gene>
    <name evidence="1" type="ORF">FF38_12236</name>
</gene>
<sequence length="702" mass="76399">MFLVFGATSAVCSFVGDIILADFISTDSSVEFNLSLAFECSFNVFSTLSDCTIDSSDKEVSCSILDCSFPTFSVITNECSTTEMSSVIDSELLEQVFFSTVSVSMTECSPAELSSVFDSEIGNKASLFAEVLSLDWSLFCSCISAGSSVELFSVFASEFGDNVSLFAEDMSSIVGTTHVSKPWDIRLISVEFEITSKEYGYSAVDSIVQHSTFSKLSSSCNICSFETISLLFLCVLDSNSYSVHSDTVSVFNKSELVSSVSEDCSLENVTVFSVCVSEVTSLEIFSSIALELSCDTLSLIFAFKLDFAEHTIDSDTASIFEDSELMFIDISAFSTTMGSVHSSTSSLFVESELFSNAISDGVSSKDITFGLISVSWHCSVKIISLSGFPFSFDTFSSELDLMIFSASSLFVESKSFSVLEEIDSFNAFSSEKGTSSFDWILISSGLDSKLISVTSDASSLFLESKLFSSEISIVIFAQASENRSSEMISSEFSFNEDLIFGKSELLLSGISDDCSSEDNAIGVVCVWWFCSSKIILLNAFTSVTSLTIQSKLLSSGILVIVCDSEITFVDCSSEDKALGSDCRLWSLKIVSSNAFTFLFDASSETISSWNFELLFDGVKLGKSEVLLSNNDSSGDFTVGSVCVLWLCSLEIISFSDFTFSFKMTSSVLDCKLDSFCVHLNVHQQFQIVGWLFLQSVLRRTAV</sequence>
<name>A0A0L0C1J4_LUCCU</name>
<proteinExistence type="predicted"/>
<dbReference type="AlphaFoldDB" id="A0A0L0C1J4"/>
<accession>A0A0L0C1J4</accession>
<dbReference type="EMBL" id="JRES01001012">
    <property type="protein sequence ID" value="KNC26132.1"/>
    <property type="molecule type" value="Genomic_DNA"/>
</dbReference>
<evidence type="ECO:0000313" key="1">
    <source>
        <dbReference type="EMBL" id="KNC26132.1"/>
    </source>
</evidence>